<sequence length="194" mass="21737">MTSHLPSSSNSLANARPFSPDQPSSRMTAPGGQSSMTSFVRMVSGARPRRLRTLRPGQSLAQHAQSCQRTKKKANVSITIRCDPEGLRSQTTPGLRDRYKNREEDIFKLIVALYLDDRRVGVITLVVDSPYNAQQISDHSELIREAFEYQFEIIPDKFHILSTDITKKGLADRLAGTGANINYESLFEDLPSRL</sequence>
<gene>
    <name evidence="2" type="ORF">Forpe1208_v004337</name>
</gene>
<feature type="compositionally biased region" description="Polar residues" evidence="1">
    <location>
        <begin position="1"/>
        <end position="13"/>
    </location>
</feature>
<accession>A0A8J5PEH5</accession>
<dbReference type="EMBL" id="JAELUQ010000003">
    <property type="protein sequence ID" value="KAG7418434.1"/>
    <property type="molecule type" value="Genomic_DNA"/>
</dbReference>
<protein>
    <submittedName>
        <fullName evidence="2">Uncharacterized protein</fullName>
    </submittedName>
</protein>
<feature type="compositionally biased region" description="Polar residues" evidence="1">
    <location>
        <begin position="21"/>
        <end position="37"/>
    </location>
</feature>
<evidence type="ECO:0000313" key="2">
    <source>
        <dbReference type="EMBL" id="KAG7418434.1"/>
    </source>
</evidence>
<organism evidence="2 3">
    <name type="scientific">Fusarium oxysporum f. sp. rapae</name>
    <dbReference type="NCBI Taxonomy" id="485398"/>
    <lineage>
        <taxon>Eukaryota</taxon>
        <taxon>Fungi</taxon>
        <taxon>Dikarya</taxon>
        <taxon>Ascomycota</taxon>
        <taxon>Pezizomycotina</taxon>
        <taxon>Sordariomycetes</taxon>
        <taxon>Hypocreomycetidae</taxon>
        <taxon>Hypocreales</taxon>
        <taxon>Nectriaceae</taxon>
        <taxon>Fusarium</taxon>
        <taxon>Fusarium oxysporum species complex</taxon>
    </lineage>
</organism>
<evidence type="ECO:0000256" key="1">
    <source>
        <dbReference type="SAM" id="MobiDB-lite"/>
    </source>
</evidence>
<dbReference type="AlphaFoldDB" id="A0A8J5PEH5"/>
<evidence type="ECO:0000313" key="3">
    <source>
        <dbReference type="Proteomes" id="UP000694050"/>
    </source>
</evidence>
<dbReference type="Proteomes" id="UP000694050">
    <property type="component" value="Unassembled WGS sequence"/>
</dbReference>
<name>A0A8J5PEH5_FUSOX</name>
<feature type="region of interest" description="Disordered" evidence="1">
    <location>
        <begin position="1"/>
        <end position="37"/>
    </location>
</feature>
<reference evidence="2" key="1">
    <citation type="submission" date="2021-04" db="EMBL/GenBank/DDBJ databases">
        <title>First draft genome resource for Brassicaceae pathogens Fusarium oxysporum f. sp. raphani and Fusarium oxysporum f. sp. rapae.</title>
        <authorList>
            <person name="Asai S."/>
        </authorList>
    </citation>
    <scope>NUCLEOTIDE SEQUENCE</scope>
    <source>
        <strain evidence="2">Tf1208</strain>
    </source>
</reference>
<proteinExistence type="predicted"/>
<comment type="caution">
    <text evidence="2">The sequence shown here is derived from an EMBL/GenBank/DDBJ whole genome shotgun (WGS) entry which is preliminary data.</text>
</comment>